<organism evidence="2 3">
    <name type="scientific">Streptococcus agalactiae</name>
    <dbReference type="NCBI Taxonomy" id="1311"/>
    <lineage>
        <taxon>Bacteria</taxon>
        <taxon>Bacillati</taxon>
        <taxon>Bacillota</taxon>
        <taxon>Bacilli</taxon>
        <taxon>Lactobacillales</taxon>
        <taxon>Streptococcaceae</taxon>
        <taxon>Streptococcus</taxon>
    </lineage>
</organism>
<dbReference type="EMBL" id="LBKL01000038">
    <property type="protein sequence ID" value="KLL41953.1"/>
    <property type="molecule type" value="Genomic_DNA"/>
</dbReference>
<comment type="caution">
    <text evidence="2">The sequence shown here is derived from an EMBL/GenBank/DDBJ whole genome shotgun (WGS) entry which is preliminary data.</text>
</comment>
<dbReference type="Proteomes" id="UP000035346">
    <property type="component" value="Unassembled WGS sequence"/>
</dbReference>
<sequence length="73" mass="8841">MNKILLIMMPIVILYVVYLTFFFLDIKNHKVKYFSKFIWFIVCLISVPLGGIVYFFIGRKEEHDYDEEIDRTI</sequence>
<reference evidence="2 3" key="1">
    <citation type="journal article" date="2015" name="PLoS ONE">
        <title>Genomic analysis reveals the molecular basis for capsule loss in the group B streptococcus population.</title>
        <authorList>
            <consortium name="DEVANI Consortium"/>
            <person name="Rosini R."/>
            <person name="Campisi E."/>
            <person name="De Chiara M."/>
            <person name="Tettelin H."/>
            <person name="Rinaudo D."/>
            <person name="Toniolo C."/>
            <person name="Metruccio M."/>
            <person name="Guidotti S."/>
            <person name="Sorensen U.B."/>
            <person name="Kilian M."/>
            <person name="Ramirez M."/>
            <person name="Janulczyk R."/>
            <person name="Donati C."/>
            <person name="Grandi G."/>
            <person name="Margarit I."/>
        </authorList>
    </citation>
    <scope>NUCLEOTIDE SEQUENCE [LARGE SCALE GENOMIC DNA]</scope>
    <source>
        <strain evidence="2 3">DK-B-USS-215</strain>
    </source>
</reference>
<evidence type="ECO:0008006" key="4">
    <source>
        <dbReference type="Google" id="ProtNLM"/>
    </source>
</evidence>
<accession>A0A837L0Z5</accession>
<keyword evidence="1" id="KW-1133">Transmembrane helix</keyword>
<name>A0A837L0Z5_STRAG</name>
<keyword evidence="1" id="KW-0472">Membrane</keyword>
<proteinExistence type="predicted"/>
<protein>
    <recommendedName>
        <fullName evidence="4">Cardiolipin synthase N-terminal domain-containing protein</fullName>
    </recommendedName>
</protein>
<gene>
    <name evidence="2" type="ORF">WA04_03070</name>
</gene>
<keyword evidence="1" id="KW-0812">Transmembrane</keyword>
<evidence type="ECO:0000313" key="2">
    <source>
        <dbReference type="EMBL" id="KLL41953.1"/>
    </source>
</evidence>
<feature type="transmembrane region" description="Helical" evidence="1">
    <location>
        <begin position="6"/>
        <end position="25"/>
    </location>
</feature>
<evidence type="ECO:0000256" key="1">
    <source>
        <dbReference type="SAM" id="Phobius"/>
    </source>
</evidence>
<evidence type="ECO:0000313" key="3">
    <source>
        <dbReference type="Proteomes" id="UP000035346"/>
    </source>
</evidence>
<dbReference type="AlphaFoldDB" id="A0A837L0Z5"/>
<feature type="transmembrane region" description="Helical" evidence="1">
    <location>
        <begin position="37"/>
        <end position="57"/>
    </location>
</feature>